<dbReference type="InterPro" id="IPR014757">
    <property type="entry name" value="Tscrpt_reg_IclR_C"/>
</dbReference>
<evidence type="ECO:0000256" key="2">
    <source>
        <dbReference type="ARBA" id="ARBA00023125"/>
    </source>
</evidence>
<dbReference type="PROSITE" id="PS51078">
    <property type="entry name" value="ICLR_ED"/>
    <property type="match status" value="1"/>
</dbReference>
<dbReference type="InterPro" id="IPR036390">
    <property type="entry name" value="WH_DNA-bd_sf"/>
</dbReference>
<dbReference type="PANTHER" id="PTHR30136:SF35">
    <property type="entry name" value="HTH-TYPE TRANSCRIPTIONAL REGULATOR RV1719"/>
    <property type="match status" value="1"/>
</dbReference>
<feature type="domain" description="HTH iclR-type" evidence="4">
    <location>
        <begin position="16"/>
        <end position="78"/>
    </location>
</feature>
<dbReference type="Pfam" id="PF01614">
    <property type="entry name" value="IclR_C"/>
    <property type="match status" value="1"/>
</dbReference>
<reference evidence="6 7" key="1">
    <citation type="submission" date="2020-08" db="EMBL/GenBank/DDBJ databases">
        <title>A Genomic Blueprint of the Chicken Gut Microbiome.</title>
        <authorList>
            <person name="Gilroy R."/>
            <person name="Ravi A."/>
            <person name="Getino M."/>
            <person name="Pursley I."/>
            <person name="Horton D.L."/>
            <person name="Alikhan N.-F."/>
            <person name="Baker D."/>
            <person name="Gharbi K."/>
            <person name="Hall N."/>
            <person name="Watson M."/>
            <person name="Adriaenssens E.M."/>
            <person name="Foster-Nyarko E."/>
            <person name="Jarju S."/>
            <person name="Secka A."/>
            <person name="Antonio M."/>
            <person name="Oren A."/>
            <person name="Chaudhuri R."/>
            <person name="La Ragione R.M."/>
            <person name="Hildebrand F."/>
            <person name="Pallen M.J."/>
        </authorList>
    </citation>
    <scope>NUCLEOTIDE SEQUENCE [LARGE SCALE GENOMIC DNA]</scope>
    <source>
        <strain evidence="6 7">Sa2CUA2</strain>
    </source>
</reference>
<dbReference type="InterPro" id="IPR050707">
    <property type="entry name" value="HTH_MetabolicPath_Reg"/>
</dbReference>
<gene>
    <name evidence="6" type="ORF">H9642_11390</name>
</gene>
<dbReference type="SMART" id="SM00346">
    <property type="entry name" value="HTH_ICLR"/>
    <property type="match status" value="1"/>
</dbReference>
<evidence type="ECO:0000256" key="1">
    <source>
        <dbReference type="ARBA" id="ARBA00023015"/>
    </source>
</evidence>
<dbReference type="PROSITE" id="PS51077">
    <property type="entry name" value="HTH_ICLR"/>
    <property type="match status" value="1"/>
</dbReference>
<keyword evidence="2" id="KW-0238">DNA-binding</keyword>
<evidence type="ECO:0000259" key="5">
    <source>
        <dbReference type="PROSITE" id="PS51078"/>
    </source>
</evidence>
<feature type="domain" description="IclR-ED" evidence="5">
    <location>
        <begin position="72"/>
        <end position="246"/>
    </location>
</feature>
<evidence type="ECO:0000259" key="4">
    <source>
        <dbReference type="PROSITE" id="PS51077"/>
    </source>
</evidence>
<sequence>MSQPDEAIEVGKQAGIQVIARAAAIMRALGNNPQGLSLAAIAQLVELPRSTVQRIINALVDEFMVESSGPSGGFRLGPALGHLINQTQCDIISLTKSRLAELAGQLQESVCLCRRVGDKVHVIDRIVAERELRVVFPIGVHASVLCVPAGMVLLAADEAAVIDSALPVPLSLETRQQLKEIRRSGVAFGTDDVLEGVSTYAVALDTYLGFFSVAVVAPTSRAAPRAEVFRQALLECKHSVERAIGRTPELCGR</sequence>
<comment type="caution">
    <text evidence="6">The sequence shown here is derived from an EMBL/GenBank/DDBJ whole genome shotgun (WGS) entry which is preliminary data.</text>
</comment>
<dbReference type="RefSeq" id="WP_251836565.1">
    <property type="nucleotide sequence ID" value="NZ_JACSQG010000005.1"/>
</dbReference>
<keyword evidence="1" id="KW-0805">Transcription regulation</keyword>
<evidence type="ECO:0000313" key="7">
    <source>
        <dbReference type="Proteomes" id="UP000611945"/>
    </source>
</evidence>
<dbReference type="SUPFAM" id="SSF46785">
    <property type="entry name" value="Winged helix' DNA-binding domain"/>
    <property type="match status" value="1"/>
</dbReference>
<organism evidence="6 7">
    <name type="scientific">Serpens gallinarum</name>
    <dbReference type="NCBI Taxonomy" id="2763075"/>
    <lineage>
        <taxon>Bacteria</taxon>
        <taxon>Pseudomonadati</taxon>
        <taxon>Pseudomonadota</taxon>
        <taxon>Gammaproteobacteria</taxon>
        <taxon>Pseudomonadales</taxon>
        <taxon>Pseudomonadaceae</taxon>
        <taxon>Pseudomonas</taxon>
    </lineage>
</organism>
<dbReference type="Proteomes" id="UP000611945">
    <property type="component" value="Unassembled WGS sequence"/>
</dbReference>
<dbReference type="InterPro" id="IPR005471">
    <property type="entry name" value="Tscrpt_reg_IclR_N"/>
</dbReference>
<dbReference type="Pfam" id="PF09339">
    <property type="entry name" value="HTH_IclR"/>
    <property type="match status" value="1"/>
</dbReference>
<proteinExistence type="predicted"/>
<protein>
    <submittedName>
        <fullName evidence="6">Helix-turn-helix domain-containing protein</fullName>
    </submittedName>
</protein>
<dbReference type="SUPFAM" id="SSF55781">
    <property type="entry name" value="GAF domain-like"/>
    <property type="match status" value="1"/>
</dbReference>
<dbReference type="Gene3D" id="3.30.450.40">
    <property type="match status" value="1"/>
</dbReference>
<keyword evidence="7" id="KW-1185">Reference proteome</keyword>
<evidence type="ECO:0000313" key="6">
    <source>
        <dbReference type="EMBL" id="MBD7977790.1"/>
    </source>
</evidence>
<dbReference type="PANTHER" id="PTHR30136">
    <property type="entry name" value="HELIX-TURN-HELIX TRANSCRIPTIONAL REGULATOR, ICLR FAMILY"/>
    <property type="match status" value="1"/>
</dbReference>
<dbReference type="EMBL" id="JACSQG010000005">
    <property type="protein sequence ID" value="MBD7977790.1"/>
    <property type="molecule type" value="Genomic_DNA"/>
</dbReference>
<accession>A0ABR8TQL2</accession>
<evidence type="ECO:0000256" key="3">
    <source>
        <dbReference type="ARBA" id="ARBA00023163"/>
    </source>
</evidence>
<dbReference type="InterPro" id="IPR029016">
    <property type="entry name" value="GAF-like_dom_sf"/>
</dbReference>
<keyword evidence="3" id="KW-0804">Transcription</keyword>
<name>A0ABR8TQL2_9PSED</name>
<dbReference type="Gene3D" id="1.10.10.10">
    <property type="entry name" value="Winged helix-like DNA-binding domain superfamily/Winged helix DNA-binding domain"/>
    <property type="match status" value="1"/>
</dbReference>
<dbReference type="InterPro" id="IPR036388">
    <property type="entry name" value="WH-like_DNA-bd_sf"/>
</dbReference>